<dbReference type="PROSITE" id="PS50103">
    <property type="entry name" value="ZF_C3H1"/>
    <property type="match status" value="1"/>
</dbReference>
<dbReference type="Proteomes" id="UP000789595">
    <property type="component" value="Unassembled WGS sequence"/>
</dbReference>
<reference evidence="7" key="1">
    <citation type="submission" date="2021-11" db="EMBL/GenBank/DDBJ databases">
        <authorList>
            <consortium name="Genoscope - CEA"/>
            <person name="William W."/>
        </authorList>
    </citation>
    <scope>NUCLEOTIDE SEQUENCE</scope>
</reference>
<evidence type="ECO:0000259" key="6">
    <source>
        <dbReference type="PROSITE" id="PS50103"/>
    </source>
</evidence>
<dbReference type="InterPro" id="IPR036855">
    <property type="entry name" value="Znf_CCCH_sf"/>
</dbReference>
<feature type="compositionally biased region" description="Basic and acidic residues" evidence="5">
    <location>
        <begin position="1"/>
        <end position="82"/>
    </location>
</feature>
<comment type="caution">
    <text evidence="7">The sequence shown here is derived from an EMBL/GenBank/DDBJ whole genome shotgun (WGS) entry which is preliminary data.</text>
</comment>
<evidence type="ECO:0000313" key="7">
    <source>
        <dbReference type="EMBL" id="CAH0375478.1"/>
    </source>
</evidence>
<evidence type="ECO:0000256" key="4">
    <source>
        <dbReference type="PROSITE-ProRule" id="PRU00723"/>
    </source>
</evidence>
<evidence type="ECO:0000256" key="2">
    <source>
        <dbReference type="ARBA" id="ARBA00022771"/>
    </source>
</evidence>
<feature type="domain" description="C3H1-type" evidence="6">
    <location>
        <begin position="235"/>
        <end position="263"/>
    </location>
</feature>
<protein>
    <recommendedName>
        <fullName evidence="6">C3H1-type domain-containing protein</fullName>
    </recommendedName>
</protein>
<keyword evidence="2 4" id="KW-0863">Zinc-finger</keyword>
<evidence type="ECO:0000256" key="3">
    <source>
        <dbReference type="ARBA" id="ARBA00022833"/>
    </source>
</evidence>
<dbReference type="SMART" id="SM00356">
    <property type="entry name" value="ZnF_C3H1"/>
    <property type="match status" value="1"/>
</dbReference>
<dbReference type="EMBL" id="CAKKNE010000004">
    <property type="protein sequence ID" value="CAH0375478.1"/>
    <property type="molecule type" value="Genomic_DNA"/>
</dbReference>
<evidence type="ECO:0000256" key="5">
    <source>
        <dbReference type="SAM" id="MobiDB-lite"/>
    </source>
</evidence>
<keyword evidence="8" id="KW-1185">Reference proteome</keyword>
<feature type="region of interest" description="Disordered" evidence="5">
    <location>
        <begin position="1"/>
        <end position="163"/>
    </location>
</feature>
<keyword evidence="1 4" id="KW-0479">Metal-binding</keyword>
<keyword evidence="3 4" id="KW-0862">Zinc</keyword>
<evidence type="ECO:0000256" key="1">
    <source>
        <dbReference type="ARBA" id="ARBA00022723"/>
    </source>
</evidence>
<proteinExistence type="predicted"/>
<sequence>MADAQRREDDRSYGRDRRDYRDDDRRRRSSRERYARSRSPRDSRRGHDRERPRSRDERRYERSSRGDDRRYERSSRGDDRRYERRSRSRGDDRRYERRSRSRGDDRRYARRSRSRGDRYERRSRSRGDERDDYYARPRSRDGYRDRHDPRAQPAAPAPPARPKSEIEVYLASLGMDNPALPSFIASMDDELAKDFVEKLIILSKFPKDIIKDLLDTVIRKRASIKNPSAWLVVSMKKEQPCNVYSMTGFCQHGDRCRFKHVEPP</sequence>
<dbReference type="Gene3D" id="4.10.1000.10">
    <property type="entry name" value="Zinc finger, CCCH-type"/>
    <property type="match status" value="1"/>
</dbReference>
<name>A0A8J2SLV5_9STRA</name>
<accession>A0A8J2SLV5</accession>
<dbReference type="SUPFAM" id="SSF90229">
    <property type="entry name" value="CCCH zinc finger"/>
    <property type="match status" value="1"/>
</dbReference>
<evidence type="ECO:0000313" key="8">
    <source>
        <dbReference type="Proteomes" id="UP000789595"/>
    </source>
</evidence>
<dbReference type="GO" id="GO:0008270">
    <property type="term" value="F:zinc ion binding"/>
    <property type="evidence" value="ECO:0007669"/>
    <property type="project" value="UniProtKB-KW"/>
</dbReference>
<gene>
    <name evidence="7" type="ORF">PECAL_4P28150</name>
</gene>
<feature type="compositionally biased region" description="Basic and acidic residues" evidence="5">
    <location>
        <begin position="114"/>
        <end position="150"/>
    </location>
</feature>
<feature type="zinc finger region" description="C3H1-type" evidence="4">
    <location>
        <begin position="235"/>
        <end position="263"/>
    </location>
</feature>
<dbReference type="InterPro" id="IPR000571">
    <property type="entry name" value="Znf_CCCH"/>
</dbReference>
<organism evidence="7 8">
    <name type="scientific">Pelagomonas calceolata</name>
    <dbReference type="NCBI Taxonomy" id="35677"/>
    <lineage>
        <taxon>Eukaryota</taxon>
        <taxon>Sar</taxon>
        <taxon>Stramenopiles</taxon>
        <taxon>Ochrophyta</taxon>
        <taxon>Pelagophyceae</taxon>
        <taxon>Pelagomonadales</taxon>
        <taxon>Pelagomonadaceae</taxon>
        <taxon>Pelagomonas</taxon>
    </lineage>
</organism>
<dbReference type="AlphaFoldDB" id="A0A8J2SLV5"/>
<dbReference type="Pfam" id="PF00642">
    <property type="entry name" value="zf-CCCH"/>
    <property type="match status" value="1"/>
</dbReference>